<organism evidence="10 11">
    <name type="scientific">Crassostrea virginica</name>
    <name type="common">Eastern oyster</name>
    <dbReference type="NCBI Taxonomy" id="6565"/>
    <lineage>
        <taxon>Eukaryota</taxon>
        <taxon>Metazoa</taxon>
        <taxon>Spiralia</taxon>
        <taxon>Lophotrochozoa</taxon>
        <taxon>Mollusca</taxon>
        <taxon>Bivalvia</taxon>
        <taxon>Autobranchia</taxon>
        <taxon>Pteriomorphia</taxon>
        <taxon>Ostreida</taxon>
        <taxon>Ostreoidea</taxon>
        <taxon>Ostreidae</taxon>
        <taxon>Crassostrea</taxon>
    </lineage>
</organism>
<dbReference type="GeneID" id="111127979"/>
<accession>A0A8B8DLH2</accession>
<keyword evidence="5" id="KW-0479">Metal-binding</keyword>
<keyword evidence="6" id="KW-0378">Hydrolase</keyword>
<evidence type="ECO:0000256" key="4">
    <source>
        <dbReference type="ARBA" id="ARBA00022722"/>
    </source>
</evidence>
<dbReference type="RefSeq" id="XP_022329017.1">
    <property type="nucleotide sequence ID" value="XM_022473309.1"/>
</dbReference>
<evidence type="ECO:0000259" key="8">
    <source>
        <dbReference type="Pfam" id="PF13359"/>
    </source>
</evidence>
<sequence length="375" mass="42961">MAALICLDEVLDDDDDDGNPKADNILLHCALLATTLREDRCRISGYVENVVGNYGPEDFRRIFRMTRDTFGVILRYFEDMPNLQVDFHHGGREPLTVEKQLLMTLWYLGSQDTIHRVADRFGVSESTVLKMRNKIVDATLEHLMPKLIKWPDQNEQNDISNFFERKNGFPGIIGCLDGTHIQICAPKESAVSYVNRKGFHSLQLQAVCRENMTFTHCFVGYPGSCHDARVLRNSDLWETGSTKCGQGHIVADGAYPIQRWLLTPYRDNGHLTLDEKRYNRLLSANRVTIERSFGLLKGRFKRLQYLVTAEVETALKIILACCVFHNICILNCDSIEEFMEVDNNRLPNPILFVQRNANQNEGIVKRVVITRNLPR</sequence>
<feature type="domain" description="DDE Tnp4" evidence="8">
    <location>
        <begin position="176"/>
        <end position="326"/>
    </location>
</feature>
<dbReference type="GO" id="GO:0005634">
    <property type="term" value="C:nucleus"/>
    <property type="evidence" value="ECO:0007669"/>
    <property type="project" value="UniProtKB-SubCell"/>
</dbReference>
<dbReference type="PANTHER" id="PTHR22930">
    <property type="match status" value="1"/>
</dbReference>
<dbReference type="Proteomes" id="UP000694844">
    <property type="component" value="Chromosome 4"/>
</dbReference>
<evidence type="ECO:0000256" key="7">
    <source>
        <dbReference type="ARBA" id="ARBA00023242"/>
    </source>
</evidence>
<name>A0A8B8DLH2_CRAVI</name>
<evidence type="ECO:0000256" key="2">
    <source>
        <dbReference type="ARBA" id="ARBA00004123"/>
    </source>
</evidence>
<comment type="cofactor">
    <cofactor evidence="1">
        <name>a divalent metal cation</name>
        <dbReference type="ChEBI" id="CHEBI:60240"/>
    </cofactor>
</comment>
<dbReference type="OrthoDB" id="6156560at2759"/>
<evidence type="ECO:0000259" key="9">
    <source>
        <dbReference type="Pfam" id="PF13613"/>
    </source>
</evidence>
<proteinExistence type="inferred from homology"/>
<evidence type="ECO:0000313" key="10">
    <source>
        <dbReference type="Proteomes" id="UP000694844"/>
    </source>
</evidence>
<dbReference type="InterPro" id="IPR027805">
    <property type="entry name" value="Transposase_HTH_dom"/>
</dbReference>
<feature type="domain" description="Transposase Helix-turn-helix" evidence="9">
    <location>
        <begin position="95"/>
        <end position="139"/>
    </location>
</feature>
<evidence type="ECO:0000313" key="11">
    <source>
        <dbReference type="RefSeq" id="XP_022329017.1"/>
    </source>
</evidence>
<dbReference type="GO" id="GO:0004518">
    <property type="term" value="F:nuclease activity"/>
    <property type="evidence" value="ECO:0007669"/>
    <property type="project" value="UniProtKB-KW"/>
</dbReference>
<evidence type="ECO:0000256" key="6">
    <source>
        <dbReference type="ARBA" id="ARBA00022801"/>
    </source>
</evidence>
<protein>
    <submittedName>
        <fullName evidence="11">Nuclease HARBI1</fullName>
    </submittedName>
</protein>
<keyword evidence="10" id="KW-1185">Reference proteome</keyword>
<dbReference type="GO" id="GO:0046872">
    <property type="term" value="F:metal ion binding"/>
    <property type="evidence" value="ECO:0007669"/>
    <property type="project" value="UniProtKB-KW"/>
</dbReference>
<dbReference type="KEGG" id="cvn:111127979"/>
<evidence type="ECO:0000256" key="5">
    <source>
        <dbReference type="ARBA" id="ARBA00022723"/>
    </source>
</evidence>
<reference evidence="11" key="1">
    <citation type="submission" date="2025-08" db="UniProtKB">
        <authorList>
            <consortium name="RefSeq"/>
        </authorList>
    </citation>
    <scope>IDENTIFICATION</scope>
    <source>
        <tissue evidence="11">Whole sample</tissue>
    </source>
</reference>
<dbReference type="PANTHER" id="PTHR22930:SF292">
    <property type="entry name" value="DDE TNP4 DOMAIN-CONTAINING PROTEIN"/>
    <property type="match status" value="1"/>
</dbReference>
<evidence type="ECO:0000256" key="1">
    <source>
        <dbReference type="ARBA" id="ARBA00001968"/>
    </source>
</evidence>
<dbReference type="Pfam" id="PF13359">
    <property type="entry name" value="DDE_Tnp_4"/>
    <property type="match status" value="1"/>
</dbReference>
<dbReference type="InterPro" id="IPR027806">
    <property type="entry name" value="HARBI1_dom"/>
</dbReference>
<dbReference type="GO" id="GO:0016787">
    <property type="term" value="F:hydrolase activity"/>
    <property type="evidence" value="ECO:0007669"/>
    <property type="project" value="UniProtKB-KW"/>
</dbReference>
<dbReference type="AlphaFoldDB" id="A0A8B8DLH2"/>
<dbReference type="InterPro" id="IPR045249">
    <property type="entry name" value="HARBI1-like"/>
</dbReference>
<dbReference type="Pfam" id="PF13613">
    <property type="entry name" value="HTH_Tnp_4"/>
    <property type="match status" value="1"/>
</dbReference>
<comment type="subcellular location">
    <subcellularLocation>
        <location evidence="2">Nucleus</location>
    </subcellularLocation>
</comment>
<gene>
    <name evidence="11" type="primary">LOC111127979</name>
</gene>
<keyword evidence="4" id="KW-0540">Nuclease</keyword>
<evidence type="ECO:0000256" key="3">
    <source>
        <dbReference type="ARBA" id="ARBA00006958"/>
    </source>
</evidence>
<comment type="similarity">
    <text evidence="3">Belongs to the HARBI1 family.</text>
</comment>
<keyword evidence="7" id="KW-0539">Nucleus</keyword>